<keyword evidence="1" id="KW-0418">Kinase</keyword>
<dbReference type="EMBL" id="JBHTAJ010000054">
    <property type="protein sequence ID" value="MFC7182829.1"/>
    <property type="molecule type" value="Genomic_DNA"/>
</dbReference>
<dbReference type="InterPro" id="IPR003594">
    <property type="entry name" value="HATPase_dom"/>
</dbReference>
<dbReference type="PANTHER" id="PTHR35526">
    <property type="entry name" value="ANTI-SIGMA-F FACTOR RSBW-RELATED"/>
    <property type="match status" value="1"/>
</dbReference>
<gene>
    <name evidence="3" type="ORF">ACFQMG_25085</name>
</gene>
<evidence type="ECO:0000256" key="1">
    <source>
        <dbReference type="ARBA" id="ARBA00022527"/>
    </source>
</evidence>
<feature type="domain" description="Histidine kinase/HSP90-like ATPase" evidence="2">
    <location>
        <begin position="46"/>
        <end position="157"/>
    </location>
</feature>
<dbReference type="RefSeq" id="WP_345707450.1">
    <property type="nucleotide sequence ID" value="NZ_BAABKV010000001.1"/>
</dbReference>
<dbReference type="SUPFAM" id="SSF55874">
    <property type="entry name" value="ATPase domain of HSP90 chaperone/DNA topoisomerase II/histidine kinase"/>
    <property type="match status" value="1"/>
</dbReference>
<dbReference type="PANTHER" id="PTHR35526:SF3">
    <property type="entry name" value="ANTI-SIGMA-F FACTOR RSBW"/>
    <property type="match status" value="1"/>
</dbReference>
<organism evidence="3 4">
    <name type="scientific">Kitasatospora paranensis</name>
    <dbReference type="NCBI Taxonomy" id="258053"/>
    <lineage>
        <taxon>Bacteria</taxon>
        <taxon>Bacillati</taxon>
        <taxon>Actinomycetota</taxon>
        <taxon>Actinomycetes</taxon>
        <taxon>Kitasatosporales</taxon>
        <taxon>Streptomycetaceae</taxon>
        <taxon>Kitasatospora</taxon>
    </lineage>
</organism>
<evidence type="ECO:0000313" key="4">
    <source>
        <dbReference type="Proteomes" id="UP001596435"/>
    </source>
</evidence>
<keyword evidence="1" id="KW-0723">Serine/threonine-protein kinase</keyword>
<dbReference type="CDD" id="cd16936">
    <property type="entry name" value="HATPase_RsbW-like"/>
    <property type="match status" value="1"/>
</dbReference>
<evidence type="ECO:0000259" key="2">
    <source>
        <dbReference type="Pfam" id="PF13581"/>
    </source>
</evidence>
<proteinExistence type="predicted"/>
<dbReference type="Gene3D" id="3.30.565.10">
    <property type="entry name" value="Histidine kinase-like ATPase, C-terminal domain"/>
    <property type="match status" value="1"/>
</dbReference>
<dbReference type="InterPro" id="IPR036890">
    <property type="entry name" value="HATPase_C_sf"/>
</dbReference>
<keyword evidence="3" id="KW-0067">ATP-binding</keyword>
<keyword evidence="4" id="KW-1185">Reference proteome</keyword>
<evidence type="ECO:0000313" key="3">
    <source>
        <dbReference type="EMBL" id="MFC7182829.1"/>
    </source>
</evidence>
<sequence>MGAVGDDPSAALALALTELERLTAGELEQAFFGLLRDPAAEDEVRLPSRPESARVARRLVVSVLRAWELHHQLEAGELLTGELVANAVRHAGGRTVGLKLGRRQGWVRIEVRDSSRALPCLIVASERGAQNGHGLVLVDAVADRWGADLMPRGKAVWCELKVRERAA</sequence>
<dbReference type="InterPro" id="IPR050267">
    <property type="entry name" value="Anti-sigma-factor_SerPK"/>
</dbReference>
<reference evidence="4" key="1">
    <citation type="journal article" date="2019" name="Int. J. Syst. Evol. Microbiol.">
        <title>The Global Catalogue of Microorganisms (GCM) 10K type strain sequencing project: providing services to taxonomists for standard genome sequencing and annotation.</title>
        <authorList>
            <consortium name="The Broad Institute Genomics Platform"/>
            <consortium name="The Broad Institute Genome Sequencing Center for Infectious Disease"/>
            <person name="Wu L."/>
            <person name="Ma J."/>
        </authorList>
    </citation>
    <scope>NUCLEOTIDE SEQUENCE [LARGE SCALE GENOMIC DNA]</scope>
    <source>
        <strain evidence="4">CGMCC 1.12859</strain>
    </source>
</reference>
<name>A0ABW2G037_9ACTN</name>
<comment type="caution">
    <text evidence="3">The sequence shown here is derived from an EMBL/GenBank/DDBJ whole genome shotgun (WGS) entry which is preliminary data.</text>
</comment>
<keyword evidence="1" id="KW-0808">Transferase</keyword>
<dbReference type="Proteomes" id="UP001596435">
    <property type="component" value="Unassembled WGS sequence"/>
</dbReference>
<protein>
    <submittedName>
        <fullName evidence="3">ATP-binding protein</fullName>
    </submittedName>
</protein>
<dbReference type="GO" id="GO:0005524">
    <property type="term" value="F:ATP binding"/>
    <property type="evidence" value="ECO:0007669"/>
    <property type="project" value="UniProtKB-KW"/>
</dbReference>
<keyword evidence="3" id="KW-0547">Nucleotide-binding</keyword>
<dbReference type="Pfam" id="PF13581">
    <property type="entry name" value="HATPase_c_2"/>
    <property type="match status" value="1"/>
</dbReference>
<accession>A0ABW2G037</accession>